<dbReference type="AlphaFoldDB" id="A0A7S2N8S6"/>
<sequence length="182" mass="19882">MGGSAASIYQKDYRYLPYILRNGEMQVLSRWNMAIPSMTVSRVQANVRVSADGTATLMCCGKGPTLWRAWGGSWSALYKDEQHVLADGDQVSLDCNNPEAAVFSCHLQSGTQQASYAQQGYAQQGCTQPGTQQGYAQNLPAMLPAGWRVGTDSSSGATYYYNEHTGQSQWEPPHQGGYPQQV</sequence>
<protein>
    <recommendedName>
        <fullName evidence="1">WW domain-containing protein</fullName>
    </recommendedName>
</protein>
<dbReference type="PROSITE" id="PS50020">
    <property type="entry name" value="WW_DOMAIN_2"/>
    <property type="match status" value="1"/>
</dbReference>
<name>A0A7S2N8S6_9EUKA</name>
<feature type="domain" description="WW" evidence="1">
    <location>
        <begin position="141"/>
        <end position="175"/>
    </location>
</feature>
<reference evidence="2" key="1">
    <citation type="submission" date="2021-01" db="EMBL/GenBank/DDBJ databases">
        <authorList>
            <person name="Corre E."/>
            <person name="Pelletier E."/>
            <person name="Niang G."/>
            <person name="Scheremetjew M."/>
            <person name="Finn R."/>
            <person name="Kale V."/>
            <person name="Holt S."/>
            <person name="Cochrane G."/>
            <person name="Meng A."/>
            <person name="Brown T."/>
            <person name="Cohen L."/>
        </authorList>
    </citation>
    <scope>NUCLEOTIDE SEQUENCE</scope>
    <source>
        <strain evidence="2">UTEX LB 985</strain>
    </source>
</reference>
<dbReference type="SUPFAM" id="SSF51045">
    <property type="entry name" value="WW domain"/>
    <property type="match status" value="1"/>
</dbReference>
<organism evidence="2">
    <name type="scientific">Haptolina brevifila</name>
    <dbReference type="NCBI Taxonomy" id="156173"/>
    <lineage>
        <taxon>Eukaryota</taxon>
        <taxon>Haptista</taxon>
        <taxon>Haptophyta</taxon>
        <taxon>Prymnesiophyceae</taxon>
        <taxon>Prymnesiales</taxon>
        <taxon>Prymnesiaceae</taxon>
        <taxon>Haptolina</taxon>
    </lineage>
</organism>
<proteinExistence type="predicted"/>
<dbReference type="InterPro" id="IPR036020">
    <property type="entry name" value="WW_dom_sf"/>
</dbReference>
<evidence type="ECO:0000259" key="1">
    <source>
        <dbReference type="PROSITE" id="PS50020"/>
    </source>
</evidence>
<dbReference type="PROSITE" id="PS01159">
    <property type="entry name" value="WW_DOMAIN_1"/>
    <property type="match status" value="1"/>
</dbReference>
<accession>A0A7S2N8S6</accession>
<dbReference type="EMBL" id="HBGU01066856">
    <property type="protein sequence ID" value="CAD9526787.1"/>
    <property type="molecule type" value="Transcribed_RNA"/>
</dbReference>
<gene>
    <name evidence="2" type="ORF">CBRE1094_LOCUS36465</name>
</gene>
<dbReference type="Gene3D" id="2.60.200.20">
    <property type="match status" value="1"/>
</dbReference>
<dbReference type="Pfam" id="PF00397">
    <property type="entry name" value="WW"/>
    <property type="match status" value="1"/>
</dbReference>
<evidence type="ECO:0000313" key="2">
    <source>
        <dbReference type="EMBL" id="CAD9526787.1"/>
    </source>
</evidence>
<dbReference type="SMART" id="SM00456">
    <property type="entry name" value="WW"/>
    <property type="match status" value="1"/>
</dbReference>
<dbReference type="CDD" id="cd00201">
    <property type="entry name" value="WW"/>
    <property type="match status" value="1"/>
</dbReference>
<dbReference type="Gene3D" id="2.20.70.10">
    <property type="match status" value="1"/>
</dbReference>
<dbReference type="InterPro" id="IPR001202">
    <property type="entry name" value="WW_dom"/>
</dbReference>